<evidence type="ECO:0000313" key="3">
    <source>
        <dbReference type="Proteomes" id="UP001174997"/>
    </source>
</evidence>
<dbReference type="Proteomes" id="UP001174997">
    <property type="component" value="Unassembled WGS sequence"/>
</dbReference>
<evidence type="ECO:0000313" key="2">
    <source>
        <dbReference type="EMBL" id="KAK0660805.1"/>
    </source>
</evidence>
<sequence length="204" mass="23510">MYMDSSLDDRQTFWFGLARFLHNILSLLFLPRRCSVNTTTWPRITTFLPLHITPRRPSQIRPARSNVSVRFHCACPVSALSHRDLLNTRQPEPSHNLTVLHILTLWFPNHPTLPPNSNPHDRRHPRAPGRRCLSSSSSPSASGEPRPGLCVYVCVLRTVKQPHNRRFPTKETAKEKRKKQRTAERLQRPTGIFPEAQQFIVCSL</sequence>
<proteinExistence type="predicted"/>
<feature type="region of interest" description="Disordered" evidence="1">
    <location>
        <begin position="114"/>
        <end position="145"/>
    </location>
</feature>
<dbReference type="EMBL" id="JAULSY010000161">
    <property type="protein sequence ID" value="KAK0660805.1"/>
    <property type="molecule type" value="Genomic_DNA"/>
</dbReference>
<gene>
    <name evidence="2" type="ORF">QBC41DRAFT_330747</name>
</gene>
<protein>
    <submittedName>
        <fullName evidence="2">Uncharacterized protein</fullName>
    </submittedName>
</protein>
<organism evidence="2 3">
    <name type="scientific">Cercophora samala</name>
    <dbReference type="NCBI Taxonomy" id="330535"/>
    <lineage>
        <taxon>Eukaryota</taxon>
        <taxon>Fungi</taxon>
        <taxon>Dikarya</taxon>
        <taxon>Ascomycota</taxon>
        <taxon>Pezizomycotina</taxon>
        <taxon>Sordariomycetes</taxon>
        <taxon>Sordariomycetidae</taxon>
        <taxon>Sordariales</taxon>
        <taxon>Lasiosphaeriaceae</taxon>
        <taxon>Cercophora</taxon>
    </lineage>
</organism>
<keyword evidence="3" id="KW-1185">Reference proteome</keyword>
<name>A0AA39YZ58_9PEZI</name>
<evidence type="ECO:0000256" key="1">
    <source>
        <dbReference type="SAM" id="MobiDB-lite"/>
    </source>
</evidence>
<accession>A0AA39YZ58</accession>
<dbReference type="AlphaFoldDB" id="A0AA39YZ58"/>
<comment type="caution">
    <text evidence="2">The sequence shown here is derived from an EMBL/GenBank/DDBJ whole genome shotgun (WGS) entry which is preliminary data.</text>
</comment>
<feature type="region of interest" description="Disordered" evidence="1">
    <location>
        <begin position="164"/>
        <end position="189"/>
    </location>
</feature>
<reference evidence="2" key="1">
    <citation type="submission" date="2023-06" db="EMBL/GenBank/DDBJ databases">
        <title>Genome-scale phylogeny and comparative genomics of the fungal order Sordariales.</title>
        <authorList>
            <consortium name="Lawrence Berkeley National Laboratory"/>
            <person name="Hensen N."/>
            <person name="Bonometti L."/>
            <person name="Westerberg I."/>
            <person name="Brannstrom I.O."/>
            <person name="Guillou S."/>
            <person name="Cros-Aarteil S."/>
            <person name="Calhoun S."/>
            <person name="Haridas S."/>
            <person name="Kuo A."/>
            <person name="Mondo S."/>
            <person name="Pangilinan J."/>
            <person name="Riley R."/>
            <person name="Labutti K."/>
            <person name="Andreopoulos B."/>
            <person name="Lipzen A."/>
            <person name="Chen C."/>
            <person name="Yanf M."/>
            <person name="Daum C."/>
            <person name="Ng V."/>
            <person name="Clum A."/>
            <person name="Steindorff A."/>
            <person name="Ohm R."/>
            <person name="Martin F."/>
            <person name="Silar P."/>
            <person name="Natvig D."/>
            <person name="Lalanne C."/>
            <person name="Gautier V."/>
            <person name="Ament-Velasquez S.L."/>
            <person name="Kruys A."/>
            <person name="Hutchinson M.I."/>
            <person name="Powell A.J."/>
            <person name="Barry K."/>
            <person name="Miller A.N."/>
            <person name="Grigoriev I.V."/>
            <person name="Debuchy R."/>
            <person name="Gladieux P."/>
            <person name="Thoren M.H."/>
            <person name="Johannesson H."/>
        </authorList>
    </citation>
    <scope>NUCLEOTIDE SEQUENCE</scope>
    <source>
        <strain evidence="2">CBS 307.81</strain>
    </source>
</reference>